<dbReference type="PANTHER" id="PTHR43711:SF31">
    <property type="entry name" value="HISTIDINE KINASE"/>
    <property type="match status" value="1"/>
</dbReference>
<dbReference type="InterPro" id="IPR001789">
    <property type="entry name" value="Sig_transdc_resp-reg_receiver"/>
</dbReference>
<dbReference type="Pfam" id="PF00072">
    <property type="entry name" value="Response_reg"/>
    <property type="match status" value="1"/>
</dbReference>
<dbReference type="SUPFAM" id="SSF52172">
    <property type="entry name" value="CheY-like"/>
    <property type="match status" value="1"/>
</dbReference>
<sequence>MNDLLRLCSLSIQAETDVVVCRQAARHVGAWLGLPKLDQIRLATAVSELARNIYQYAGSGAFHFYLKRDVAGKACAVLFDAVDQGPGIRDLEYILNGSYVSTTGMGVGLRGAQRLLDVWEIRTGAEGTTIHAGKAIHPPLPFPDDRHRETLSRTLADAGLADPFVALQQQGSELLLTAAELQIKQRELEATNLELETTNKGVVALYSELEKTAQELTSASESKSRFFSNMTHEFRTPINIIENISKLLLNGTDGELNAEQLKQVGFISAAAGELADMVNELLDLAEAESGRMEVVASAFSLDTFVEQVRQFTAALALRYPNLKWEVISVDHPVMLETDRNRLFQVVRNLISNAFKYTLEGSVTLRVFQPSENTIEWVVEDTGVGISEDNLERIFEEFARIRMPGLTQVQGNGLGLPLVQRLVLLLQGTISVSSNLGHGSRFSVEIARCLCDKAESDFKSLNLEGLSVLIIDDNEGDRYLLRHLLEPYSPLIIDANSAADSIDKLHAVRPDIIFLDLELPDIYGADLLESMDWAMHARVLINTAKPLGEAERLALGGQCAGMLLKGQPNYVESVLQQVHRLSRSLRDAY</sequence>
<dbReference type="Gene3D" id="3.30.565.10">
    <property type="entry name" value="Histidine kinase-like ATPase, C-terminal domain"/>
    <property type="match status" value="2"/>
</dbReference>
<evidence type="ECO:0000259" key="8">
    <source>
        <dbReference type="PROSITE" id="PS50109"/>
    </source>
</evidence>
<keyword evidence="5" id="KW-0418">Kinase</keyword>
<dbReference type="SMART" id="SM00448">
    <property type="entry name" value="REC"/>
    <property type="match status" value="1"/>
</dbReference>
<dbReference type="Pfam" id="PF00512">
    <property type="entry name" value="HisKA"/>
    <property type="match status" value="1"/>
</dbReference>
<dbReference type="Proteomes" id="UP000746535">
    <property type="component" value="Unassembled WGS sequence"/>
</dbReference>
<dbReference type="EMBL" id="JAAVJI010000002">
    <property type="protein sequence ID" value="NJP00327.1"/>
    <property type="molecule type" value="Genomic_DNA"/>
</dbReference>
<keyword evidence="6" id="KW-0902">Two-component regulatory system</keyword>
<dbReference type="Pfam" id="PF02518">
    <property type="entry name" value="HATPase_c"/>
    <property type="match status" value="1"/>
</dbReference>
<dbReference type="InterPro" id="IPR011006">
    <property type="entry name" value="CheY-like_superfamily"/>
</dbReference>
<protein>
    <recommendedName>
        <fullName evidence="2">histidine kinase</fullName>
        <ecNumber evidence="2">2.7.13.3</ecNumber>
    </recommendedName>
</protein>
<dbReference type="InterPro" id="IPR004358">
    <property type="entry name" value="Sig_transdc_His_kin-like_C"/>
</dbReference>
<feature type="domain" description="Histidine kinase" evidence="8">
    <location>
        <begin position="229"/>
        <end position="449"/>
    </location>
</feature>
<dbReference type="RefSeq" id="WP_168082330.1">
    <property type="nucleotide sequence ID" value="NZ_JAAVJI010000002.1"/>
</dbReference>
<dbReference type="InterPro" id="IPR005467">
    <property type="entry name" value="His_kinase_dom"/>
</dbReference>
<dbReference type="EC" id="2.7.13.3" evidence="2"/>
<dbReference type="InterPro" id="IPR050736">
    <property type="entry name" value="Sensor_HK_Regulatory"/>
</dbReference>
<evidence type="ECO:0000256" key="5">
    <source>
        <dbReference type="ARBA" id="ARBA00022777"/>
    </source>
</evidence>
<dbReference type="PROSITE" id="PS50110">
    <property type="entry name" value="RESPONSE_REGULATORY"/>
    <property type="match status" value="1"/>
</dbReference>
<evidence type="ECO:0000256" key="4">
    <source>
        <dbReference type="ARBA" id="ARBA00022679"/>
    </source>
</evidence>
<keyword evidence="11" id="KW-1185">Reference proteome</keyword>
<dbReference type="Gene3D" id="1.10.287.130">
    <property type="match status" value="1"/>
</dbReference>
<keyword evidence="4" id="KW-0808">Transferase</keyword>
<dbReference type="PANTHER" id="PTHR43711">
    <property type="entry name" value="TWO-COMPONENT HISTIDINE KINASE"/>
    <property type="match status" value="1"/>
</dbReference>
<evidence type="ECO:0000313" key="11">
    <source>
        <dbReference type="Proteomes" id="UP000746535"/>
    </source>
</evidence>
<dbReference type="Gene3D" id="3.40.50.2300">
    <property type="match status" value="1"/>
</dbReference>
<dbReference type="CDD" id="cd16934">
    <property type="entry name" value="HATPase_RsbT-like"/>
    <property type="match status" value="1"/>
</dbReference>
<gene>
    <name evidence="10" type="ORF">HBH25_05570</name>
</gene>
<dbReference type="SMART" id="SM00388">
    <property type="entry name" value="HisKA"/>
    <property type="match status" value="1"/>
</dbReference>
<proteinExistence type="predicted"/>
<dbReference type="SUPFAM" id="SSF55874">
    <property type="entry name" value="ATPase domain of HSP90 chaperone/DNA topoisomerase II/histidine kinase"/>
    <property type="match status" value="2"/>
</dbReference>
<comment type="caution">
    <text evidence="10">The sequence shown here is derived from an EMBL/GenBank/DDBJ whole genome shotgun (WGS) entry which is preliminary data.</text>
</comment>
<evidence type="ECO:0000259" key="9">
    <source>
        <dbReference type="PROSITE" id="PS50110"/>
    </source>
</evidence>
<feature type="modified residue" description="4-aspartylphosphate" evidence="7">
    <location>
        <position position="515"/>
    </location>
</feature>
<evidence type="ECO:0000313" key="10">
    <source>
        <dbReference type="EMBL" id="NJP00327.1"/>
    </source>
</evidence>
<dbReference type="CDD" id="cd00082">
    <property type="entry name" value="HisKA"/>
    <property type="match status" value="1"/>
</dbReference>
<dbReference type="InterPro" id="IPR036097">
    <property type="entry name" value="HisK_dim/P_sf"/>
</dbReference>
<evidence type="ECO:0000256" key="1">
    <source>
        <dbReference type="ARBA" id="ARBA00000085"/>
    </source>
</evidence>
<reference evidence="10 11" key="1">
    <citation type="submission" date="2020-03" db="EMBL/GenBank/DDBJ databases">
        <authorList>
            <person name="Wang L."/>
            <person name="He N."/>
            <person name="Li Y."/>
            <person name="Fang Y."/>
            <person name="Zhang F."/>
        </authorList>
    </citation>
    <scope>NUCLEOTIDE SEQUENCE [LARGE SCALE GENOMIC DNA]</scope>
    <source>
        <strain evidence="11">hsmgli-8</strain>
    </source>
</reference>
<dbReference type="PRINTS" id="PR00344">
    <property type="entry name" value="BCTRLSENSOR"/>
</dbReference>
<accession>A0ABX0YAR7</accession>
<evidence type="ECO:0000256" key="3">
    <source>
        <dbReference type="ARBA" id="ARBA00022553"/>
    </source>
</evidence>
<name>A0ABX0YAR7_9PSED</name>
<comment type="catalytic activity">
    <reaction evidence="1">
        <text>ATP + protein L-histidine = ADP + protein N-phospho-L-histidine.</text>
        <dbReference type="EC" id="2.7.13.3"/>
    </reaction>
</comment>
<dbReference type="InterPro" id="IPR003661">
    <property type="entry name" value="HisK_dim/P_dom"/>
</dbReference>
<dbReference type="InterPro" id="IPR036890">
    <property type="entry name" value="HATPase_C_sf"/>
</dbReference>
<dbReference type="InterPro" id="IPR003594">
    <property type="entry name" value="HATPase_dom"/>
</dbReference>
<evidence type="ECO:0000256" key="6">
    <source>
        <dbReference type="ARBA" id="ARBA00023012"/>
    </source>
</evidence>
<dbReference type="SUPFAM" id="SSF47384">
    <property type="entry name" value="Homodimeric domain of signal transducing histidine kinase"/>
    <property type="match status" value="1"/>
</dbReference>
<keyword evidence="3 7" id="KW-0597">Phosphoprotein</keyword>
<feature type="domain" description="Response regulatory" evidence="9">
    <location>
        <begin position="466"/>
        <end position="578"/>
    </location>
</feature>
<evidence type="ECO:0000256" key="7">
    <source>
        <dbReference type="PROSITE-ProRule" id="PRU00169"/>
    </source>
</evidence>
<evidence type="ECO:0000256" key="2">
    <source>
        <dbReference type="ARBA" id="ARBA00012438"/>
    </source>
</evidence>
<dbReference type="SMART" id="SM00387">
    <property type="entry name" value="HATPase_c"/>
    <property type="match status" value="2"/>
</dbReference>
<dbReference type="CDD" id="cd00156">
    <property type="entry name" value="REC"/>
    <property type="match status" value="1"/>
</dbReference>
<dbReference type="PROSITE" id="PS50109">
    <property type="entry name" value="HIS_KIN"/>
    <property type="match status" value="1"/>
</dbReference>
<organism evidence="10 11">
    <name type="scientific">Pseudomonas quercus</name>
    <dbReference type="NCBI Taxonomy" id="2722792"/>
    <lineage>
        <taxon>Bacteria</taxon>
        <taxon>Pseudomonadati</taxon>
        <taxon>Pseudomonadota</taxon>
        <taxon>Gammaproteobacteria</taxon>
        <taxon>Pseudomonadales</taxon>
        <taxon>Pseudomonadaceae</taxon>
        <taxon>Pseudomonas</taxon>
    </lineage>
</organism>